<comment type="similarity">
    <text evidence="2">Belongs to the ERGIC family.</text>
</comment>
<dbReference type="PROSITE" id="PS51257">
    <property type="entry name" value="PROKAR_LIPOPROTEIN"/>
    <property type="match status" value="1"/>
</dbReference>
<dbReference type="Pfam" id="PF13850">
    <property type="entry name" value="ERGIC_N"/>
    <property type="match status" value="1"/>
</dbReference>
<gene>
    <name evidence="9" type="ORF">EDS130_LOCUS12400</name>
</gene>
<dbReference type="Proteomes" id="UP000663852">
    <property type="component" value="Unassembled WGS sequence"/>
</dbReference>
<dbReference type="InterPro" id="IPR039542">
    <property type="entry name" value="Erv_N"/>
</dbReference>
<dbReference type="PANTHER" id="PTHR10984:SF36">
    <property type="entry name" value="ENDOPLASMIC RETICULUM-GOLGI INTERMEDIATE COMPARTMENT PROTEIN 1"/>
    <property type="match status" value="1"/>
</dbReference>
<dbReference type="GO" id="GO:0005789">
    <property type="term" value="C:endoplasmic reticulum membrane"/>
    <property type="evidence" value="ECO:0007669"/>
    <property type="project" value="TreeGrafter"/>
</dbReference>
<protein>
    <recommendedName>
        <fullName evidence="11">Endoplasmic reticulum-Golgi intermediate compartment protein 1</fullName>
    </recommendedName>
</protein>
<evidence type="ECO:0000259" key="7">
    <source>
        <dbReference type="Pfam" id="PF07970"/>
    </source>
</evidence>
<keyword evidence="3 6" id="KW-0812">Transmembrane</keyword>
<dbReference type="InterPro" id="IPR045888">
    <property type="entry name" value="Erv"/>
</dbReference>
<organism evidence="9 10">
    <name type="scientific">Adineta ricciae</name>
    <name type="common">Rotifer</name>
    <dbReference type="NCBI Taxonomy" id="249248"/>
    <lineage>
        <taxon>Eukaryota</taxon>
        <taxon>Metazoa</taxon>
        <taxon>Spiralia</taxon>
        <taxon>Gnathifera</taxon>
        <taxon>Rotifera</taxon>
        <taxon>Eurotatoria</taxon>
        <taxon>Bdelloidea</taxon>
        <taxon>Adinetida</taxon>
        <taxon>Adinetidae</taxon>
        <taxon>Adineta</taxon>
    </lineage>
</organism>
<accession>A0A814D854</accession>
<name>A0A814D854_ADIRI</name>
<dbReference type="Pfam" id="PF07970">
    <property type="entry name" value="COPIIcoated_ERV"/>
    <property type="match status" value="1"/>
</dbReference>
<evidence type="ECO:0000256" key="1">
    <source>
        <dbReference type="ARBA" id="ARBA00004457"/>
    </source>
</evidence>
<dbReference type="OrthoDB" id="270930at2759"/>
<reference evidence="9" key="1">
    <citation type="submission" date="2021-02" db="EMBL/GenBank/DDBJ databases">
        <authorList>
            <person name="Nowell W R."/>
        </authorList>
    </citation>
    <scope>NUCLEOTIDE SEQUENCE</scope>
</reference>
<feature type="domain" description="Endoplasmic reticulum vesicle transporter C-terminal" evidence="7">
    <location>
        <begin position="108"/>
        <end position="275"/>
    </location>
</feature>
<feature type="transmembrane region" description="Helical" evidence="6">
    <location>
        <begin position="26"/>
        <end position="48"/>
    </location>
</feature>
<dbReference type="GO" id="GO:0030134">
    <property type="term" value="C:COPII-coated ER to Golgi transport vesicle"/>
    <property type="evidence" value="ECO:0007669"/>
    <property type="project" value="TreeGrafter"/>
</dbReference>
<evidence type="ECO:0000259" key="8">
    <source>
        <dbReference type="Pfam" id="PF13850"/>
    </source>
</evidence>
<feature type="transmembrane region" description="Helical" evidence="6">
    <location>
        <begin position="298"/>
        <end position="317"/>
    </location>
</feature>
<comment type="subcellular location">
    <subcellularLocation>
        <location evidence="1">Endoplasmic reticulum-Golgi intermediate compartment membrane</location>
        <topology evidence="1">Multi-pass membrane protein</topology>
    </subcellularLocation>
</comment>
<evidence type="ECO:0000256" key="5">
    <source>
        <dbReference type="ARBA" id="ARBA00023136"/>
    </source>
</evidence>
<evidence type="ECO:0000313" key="10">
    <source>
        <dbReference type="Proteomes" id="UP000663852"/>
    </source>
</evidence>
<proteinExistence type="inferred from homology"/>
<dbReference type="InterPro" id="IPR012936">
    <property type="entry name" value="Erv_C"/>
</dbReference>
<evidence type="ECO:0008006" key="11">
    <source>
        <dbReference type="Google" id="ProtNLM"/>
    </source>
</evidence>
<evidence type="ECO:0000256" key="3">
    <source>
        <dbReference type="ARBA" id="ARBA00022692"/>
    </source>
</evidence>
<feature type="domain" description="Endoplasmic reticulum vesicle transporter N-terminal" evidence="8">
    <location>
        <begin position="5"/>
        <end position="97"/>
    </location>
</feature>
<dbReference type="EMBL" id="CAJNOJ010000047">
    <property type="protein sequence ID" value="CAF0952167.1"/>
    <property type="molecule type" value="Genomic_DNA"/>
</dbReference>
<dbReference type="GO" id="GO:0000139">
    <property type="term" value="C:Golgi membrane"/>
    <property type="evidence" value="ECO:0007669"/>
    <property type="project" value="TreeGrafter"/>
</dbReference>
<dbReference type="GO" id="GO:0033116">
    <property type="term" value="C:endoplasmic reticulum-Golgi intermediate compartment membrane"/>
    <property type="evidence" value="ECO:0007669"/>
    <property type="project" value="UniProtKB-SubCell"/>
</dbReference>
<comment type="caution">
    <text evidence="9">The sequence shown here is derived from an EMBL/GenBank/DDBJ whole genome shotgun (WGS) entry which is preliminary data.</text>
</comment>
<evidence type="ECO:0000313" key="9">
    <source>
        <dbReference type="EMBL" id="CAF0952167.1"/>
    </source>
</evidence>
<dbReference type="PANTHER" id="PTHR10984">
    <property type="entry name" value="ENDOPLASMIC RETICULUM-GOLGI INTERMEDIATE COMPARTMENT PROTEIN"/>
    <property type="match status" value="1"/>
</dbReference>
<dbReference type="GO" id="GO:0006890">
    <property type="term" value="P:retrograde vesicle-mediated transport, Golgi to endoplasmic reticulum"/>
    <property type="evidence" value="ECO:0007669"/>
    <property type="project" value="TreeGrafter"/>
</dbReference>
<evidence type="ECO:0000256" key="4">
    <source>
        <dbReference type="ARBA" id="ARBA00022989"/>
    </source>
</evidence>
<keyword evidence="4 6" id="KW-1133">Transmembrane helix</keyword>
<feature type="transmembrane region" description="Helical" evidence="6">
    <location>
        <begin position="253"/>
        <end position="278"/>
    </location>
</feature>
<sequence length="344" mass="39607">MQFDIRRFDIYRKIPKDLTQPTNTGAAISLACISFISTLLLIELYYFITPEVVSELFVDIPESGNADRIPVHIDISVLNIGCEYVGIDIQDDLGRHEVGFIDNTLKTPENNGAGCRINASFKINRVPGNFHISTHSAASQPANGDMKHVIHELTFGDSIKGFRQIPNRKAFHPLRRFNNTNRPSHASHDYLLKIVPTIYEDLQSTRRYPYQFTFFYREYSPYQPHGGGMIPAIWFRYDIMPITVKYTEHRQKFYTFITSICAIVGGSFTVASIIDSLIFTASELFKKFELVFTQRDNVYFQFAGSKRFSLIINILILEQSKNKTHNKHKRSFIPYSQKETFFAV</sequence>
<dbReference type="AlphaFoldDB" id="A0A814D854"/>
<evidence type="ECO:0000256" key="2">
    <source>
        <dbReference type="ARBA" id="ARBA00005648"/>
    </source>
</evidence>
<keyword evidence="5 6" id="KW-0472">Membrane</keyword>
<evidence type="ECO:0000256" key="6">
    <source>
        <dbReference type="SAM" id="Phobius"/>
    </source>
</evidence>
<dbReference type="GO" id="GO:0006888">
    <property type="term" value="P:endoplasmic reticulum to Golgi vesicle-mediated transport"/>
    <property type="evidence" value="ECO:0007669"/>
    <property type="project" value="TreeGrafter"/>
</dbReference>